<keyword evidence="4 7" id="KW-0812">Transmembrane</keyword>
<keyword evidence="10" id="KW-1185">Reference proteome</keyword>
<dbReference type="InterPro" id="IPR051393">
    <property type="entry name" value="ABC_transporter_permease"/>
</dbReference>
<dbReference type="Pfam" id="PF00528">
    <property type="entry name" value="BPD_transp_1"/>
    <property type="match status" value="1"/>
</dbReference>
<evidence type="ECO:0000259" key="8">
    <source>
        <dbReference type="PROSITE" id="PS50928"/>
    </source>
</evidence>
<keyword evidence="5 7" id="KW-1133">Transmembrane helix</keyword>
<name>A0A4Q9DLF8_9BACL</name>
<dbReference type="CDD" id="cd06261">
    <property type="entry name" value="TM_PBP2"/>
    <property type="match status" value="1"/>
</dbReference>
<comment type="subcellular location">
    <subcellularLocation>
        <location evidence="1 7">Cell membrane</location>
        <topology evidence="1 7">Multi-pass membrane protein</topology>
    </subcellularLocation>
</comment>
<dbReference type="PANTHER" id="PTHR30193:SF37">
    <property type="entry name" value="INNER MEMBRANE ABC TRANSPORTER PERMEASE PROTEIN YCJO"/>
    <property type="match status" value="1"/>
</dbReference>
<dbReference type="Gene3D" id="1.10.3720.10">
    <property type="entry name" value="MetI-like"/>
    <property type="match status" value="1"/>
</dbReference>
<evidence type="ECO:0000256" key="7">
    <source>
        <dbReference type="RuleBase" id="RU363032"/>
    </source>
</evidence>
<evidence type="ECO:0000313" key="10">
    <source>
        <dbReference type="Proteomes" id="UP000293142"/>
    </source>
</evidence>
<feature type="transmembrane region" description="Helical" evidence="7">
    <location>
        <begin position="259"/>
        <end position="279"/>
    </location>
</feature>
<evidence type="ECO:0000256" key="3">
    <source>
        <dbReference type="ARBA" id="ARBA00022475"/>
    </source>
</evidence>
<feature type="transmembrane region" description="Helical" evidence="7">
    <location>
        <begin position="72"/>
        <end position="92"/>
    </location>
</feature>
<evidence type="ECO:0000256" key="4">
    <source>
        <dbReference type="ARBA" id="ARBA00022692"/>
    </source>
</evidence>
<dbReference type="PANTHER" id="PTHR30193">
    <property type="entry name" value="ABC TRANSPORTER PERMEASE PROTEIN"/>
    <property type="match status" value="1"/>
</dbReference>
<evidence type="ECO:0000256" key="2">
    <source>
        <dbReference type="ARBA" id="ARBA00022448"/>
    </source>
</evidence>
<dbReference type="InterPro" id="IPR035906">
    <property type="entry name" value="MetI-like_sf"/>
</dbReference>
<feature type="transmembrane region" description="Helical" evidence="7">
    <location>
        <begin position="153"/>
        <end position="178"/>
    </location>
</feature>
<sequence>MKVSKTIYLFLVPGTVLYLLFFVYPTLSGFYYSFTNFDGMSDQFKFVGMNNYKNLLTEDMIFAKSLGNNLKFMLFVVLAQSIVSLLFALFLVKNTRSNILFRAVYFFPTIISSTAVGFIWTFMYDPSMGLINQALNGMNLPSLAMNWTGDIDIAIYSVAFVQVWAHIGQMMVIFIAGLQGIPEDLYEVAKIEGANNRQTFVHVTWPLIKPAATIVVAYTTIQSFKAFDLIYVMTGGGPVNSTEILSTFLYHTAFQSYRFGYASAGSFLFLAIIGLITLIQFRLLKSNAA</sequence>
<dbReference type="GO" id="GO:0005886">
    <property type="term" value="C:plasma membrane"/>
    <property type="evidence" value="ECO:0007669"/>
    <property type="project" value="UniProtKB-SubCell"/>
</dbReference>
<protein>
    <submittedName>
        <fullName evidence="9">Sugar ABC transporter permease</fullName>
    </submittedName>
</protein>
<dbReference type="PROSITE" id="PS50928">
    <property type="entry name" value="ABC_TM1"/>
    <property type="match status" value="1"/>
</dbReference>
<evidence type="ECO:0000313" key="9">
    <source>
        <dbReference type="EMBL" id="TBL73268.1"/>
    </source>
</evidence>
<dbReference type="Proteomes" id="UP000293142">
    <property type="component" value="Unassembled WGS sequence"/>
</dbReference>
<evidence type="ECO:0000256" key="1">
    <source>
        <dbReference type="ARBA" id="ARBA00004651"/>
    </source>
</evidence>
<gene>
    <name evidence="9" type="ORF">EYB31_26670</name>
</gene>
<proteinExistence type="inferred from homology"/>
<keyword evidence="6 7" id="KW-0472">Membrane</keyword>
<dbReference type="InterPro" id="IPR000515">
    <property type="entry name" value="MetI-like"/>
</dbReference>
<organism evidence="9 10">
    <name type="scientific">Paenibacillus thalictri</name>
    <dbReference type="NCBI Taxonomy" id="2527873"/>
    <lineage>
        <taxon>Bacteria</taxon>
        <taxon>Bacillati</taxon>
        <taxon>Bacillota</taxon>
        <taxon>Bacilli</taxon>
        <taxon>Bacillales</taxon>
        <taxon>Paenibacillaceae</taxon>
        <taxon>Paenibacillus</taxon>
    </lineage>
</organism>
<dbReference type="AlphaFoldDB" id="A0A4Q9DLF8"/>
<feature type="transmembrane region" description="Helical" evidence="7">
    <location>
        <begin position="7"/>
        <end position="27"/>
    </location>
</feature>
<feature type="transmembrane region" description="Helical" evidence="7">
    <location>
        <begin position="104"/>
        <end position="123"/>
    </location>
</feature>
<dbReference type="RefSeq" id="WP_131016501.1">
    <property type="nucleotide sequence ID" value="NZ_SIRE01000021.1"/>
</dbReference>
<feature type="transmembrane region" description="Helical" evidence="7">
    <location>
        <begin position="199"/>
        <end position="221"/>
    </location>
</feature>
<dbReference type="OrthoDB" id="5174895at2"/>
<keyword evidence="2 7" id="KW-0813">Transport</keyword>
<evidence type="ECO:0000256" key="6">
    <source>
        <dbReference type="ARBA" id="ARBA00023136"/>
    </source>
</evidence>
<accession>A0A4Q9DLF8</accession>
<dbReference type="EMBL" id="SIRE01000021">
    <property type="protein sequence ID" value="TBL73268.1"/>
    <property type="molecule type" value="Genomic_DNA"/>
</dbReference>
<reference evidence="9 10" key="1">
    <citation type="submission" date="2019-02" db="EMBL/GenBank/DDBJ databases">
        <title>Paenibacillus sp. nov., isolated from surface-sterilized tissue of Thalictrum simplex L.</title>
        <authorList>
            <person name="Tuo L."/>
        </authorList>
    </citation>
    <scope>NUCLEOTIDE SEQUENCE [LARGE SCALE GENOMIC DNA]</scope>
    <source>
        <strain evidence="9 10">N2SHLJ1</strain>
    </source>
</reference>
<dbReference type="GO" id="GO:0055085">
    <property type="term" value="P:transmembrane transport"/>
    <property type="evidence" value="ECO:0007669"/>
    <property type="project" value="InterPro"/>
</dbReference>
<dbReference type="SUPFAM" id="SSF161098">
    <property type="entry name" value="MetI-like"/>
    <property type="match status" value="1"/>
</dbReference>
<feature type="domain" description="ABC transmembrane type-1" evidence="8">
    <location>
        <begin position="66"/>
        <end position="280"/>
    </location>
</feature>
<keyword evidence="3" id="KW-1003">Cell membrane</keyword>
<comment type="caution">
    <text evidence="9">The sequence shown here is derived from an EMBL/GenBank/DDBJ whole genome shotgun (WGS) entry which is preliminary data.</text>
</comment>
<evidence type="ECO:0000256" key="5">
    <source>
        <dbReference type="ARBA" id="ARBA00022989"/>
    </source>
</evidence>
<comment type="similarity">
    <text evidence="7">Belongs to the binding-protein-dependent transport system permease family.</text>
</comment>